<dbReference type="InterPro" id="IPR000719">
    <property type="entry name" value="Prot_kinase_dom"/>
</dbReference>
<dbReference type="GO" id="GO:0051754">
    <property type="term" value="P:meiotic sister chromatid cohesion, centromeric"/>
    <property type="evidence" value="ECO:0007669"/>
    <property type="project" value="TreeGrafter"/>
</dbReference>
<dbReference type="GO" id="GO:0000776">
    <property type="term" value="C:kinetochore"/>
    <property type="evidence" value="ECO:0007669"/>
    <property type="project" value="UniProtKB-KW"/>
</dbReference>
<dbReference type="Proteomes" id="UP001168821">
    <property type="component" value="Unassembled WGS sequence"/>
</dbReference>
<evidence type="ECO:0000256" key="3">
    <source>
        <dbReference type="ARBA" id="ARBA00022741"/>
    </source>
</evidence>
<dbReference type="SUPFAM" id="SSF56112">
    <property type="entry name" value="Protein kinase-like (PK-like)"/>
    <property type="match status" value="1"/>
</dbReference>
<dbReference type="PROSITE" id="PS00107">
    <property type="entry name" value="PROTEIN_KINASE_ATP"/>
    <property type="match status" value="1"/>
</dbReference>
<sequence>MDFDLSKENIQPLRGGRNVSQLGIALQAQTDLEHQKELIHKREEYEKLIRTYSGDDPLENWYNYIAWVEQSYPKQGLEGNLNSLLEHCLKLFENDSRYKDDRRLCKLFIKYIDQQQNPLELYHMMYAQGICRSCADMYKAWAYYYEAASDFQNAHRIFECGKRELAHPYEELQNAHENLVIAAGHHIIYGPNERDLTEKRQALTSLKTYKQGQVGSVRSTSSSHPGSFGSAVDSRNNVAIYEDRSCSNVPISIYEDRGEEVRGAEAGPTSIITAAKRQEVPKENTLKPGPWTTVPIKQKQAVQRSTPRFTVHEDSEDSNASLKCVNFVSTTYENYSDWIVSLTIPEPKDDKFIPMYPKQKVYAEISTEYSLEELRSLRYLCNEKKPVIPISETNKAVQSIVEDTQNTDEKSEQILNQSIFQECEHINSFSTVSTSSEEHRIKETNLLSRNACDQNSPDNLDDSASENIIEGLNFDLWNSFKAESLYTSTTHFPKSTAPKFSIYEQSNVALQHYLEPKGSAMKTPFKDLNAEELAETGSRGGMDIAAAAPVDSAKRLPIYDDDSSSSFDKVMEPGNFEDLTCNTQMFCFNLNVMKVSTPQNKHQEYVVKNEDSFKKAQKQLFTETSKPEDDKYKILSTILEETKNGGQSSSSSSTSSNATKSSAFGSHTKHSNMATISEEHNKYLAQNLMVNAALRSSSLGNLMDFSDHASPMAMVQKTSLVNKSVTTPPVPAKVIPLNFVPSDPFRQSLIEKLLQRVNFPGSHTPGYCCLPYIPKLSVRKESINIGPDRYVIDKQLGKGTYGTVFRAIDVRTENTVAVKIQKPANKWEFYICRELQARLVNSPLRDRFMDVLIGYFSDQASVLISKFMPCGSLLDVANLVKQKSGRSMKESLCIHFCLEMLKVVQAMHEVKIIHADIKPDNFLVQLLANDVVGLQLIDFGCSIDMSLFPMGASFTRKVTTEDFVCCEMRDNRPWNYHTDLYCIAATAHVLLFEKYIQLQKKDGHWSISSRLPRYARLDLWNMFFSTLLNQQDGPADSVSLQAMLEDSLNHKFDDYHNELRYLINILKNR</sequence>
<dbReference type="AlphaFoldDB" id="A0AA38MGN7"/>
<dbReference type="Gene3D" id="1.25.40.430">
    <property type="match status" value="1"/>
</dbReference>
<feature type="domain" description="Protein kinase" evidence="9">
    <location>
        <begin position="790"/>
        <end position="1069"/>
    </location>
</feature>
<evidence type="ECO:0000256" key="2">
    <source>
        <dbReference type="ARBA" id="ARBA00022454"/>
    </source>
</evidence>
<dbReference type="SMART" id="SM00777">
    <property type="entry name" value="Mad3_BUB1_I"/>
    <property type="match status" value="1"/>
</dbReference>
<feature type="domain" description="BUB1 N-terminal" evidence="10">
    <location>
        <begin position="45"/>
        <end position="205"/>
    </location>
</feature>
<evidence type="ECO:0000256" key="6">
    <source>
        <dbReference type="ARBA" id="ARBA00023328"/>
    </source>
</evidence>
<comment type="caution">
    <text evidence="11">The sequence shown here is derived from an EMBL/GenBank/DDBJ whole genome shotgun (WGS) entry which is preliminary data.</text>
</comment>
<organism evidence="11 12">
    <name type="scientific">Zophobas morio</name>
    <dbReference type="NCBI Taxonomy" id="2755281"/>
    <lineage>
        <taxon>Eukaryota</taxon>
        <taxon>Metazoa</taxon>
        <taxon>Ecdysozoa</taxon>
        <taxon>Arthropoda</taxon>
        <taxon>Hexapoda</taxon>
        <taxon>Insecta</taxon>
        <taxon>Pterygota</taxon>
        <taxon>Neoptera</taxon>
        <taxon>Endopterygota</taxon>
        <taxon>Coleoptera</taxon>
        <taxon>Polyphaga</taxon>
        <taxon>Cucujiformia</taxon>
        <taxon>Tenebrionidae</taxon>
        <taxon>Zophobas</taxon>
    </lineage>
</organism>
<evidence type="ECO:0000313" key="11">
    <source>
        <dbReference type="EMBL" id="KAJ3655553.1"/>
    </source>
</evidence>
<dbReference type="CDD" id="cd13981">
    <property type="entry name" value="STKc_Bub1_BubR1"/>
    <property type="match status" value="1"/>
</dbReference>
<evidence type="ECO:0000259" key="9">
    <source>
        <dbReference type="PROSITE" id="PS50011"/>
    </source>
</evidence>
<dbReference type="GO" id="GO:0032991">
    <property type="term" value="C:protein-containing complex"/>
    <property type="evidence" value="ECO:0007669"/>
    <property type="project" value="UniProtKB-ARBA"/>
</dbReference>
<accession>A0AA38MGN7</accession>
<keyword evidence="4" id="KW-0995">Kinetochore</keyword>
<dbReference type="PROSITE" id="PS51489">
    <property type="entry name" value="BUB1_N"/>
    <property type="match status" value="1"/>
</dbReference>
<dbReference type="EMBL" id="JALNTZ010000004">
    <property type="protein sequence ID" value="KAJ3655553.1"/>
    <property type="molecule type" value="Genomic_DNA"/>
</dbReference>
<evidence type="ECO:0000256" key="7">
    <source>
        <dbReference type="PROSITE-ProRule" id="PRU10141"/>
    </source>
</evidence>
<dbReference type="PANTHER" id="PTHR14030">
    <property type="entry name" value="MITOTIC CHECKPOINT SERINE/THREONINE-PROTEIN KINASE BUB1"/>
    <property type="match status" value="1"/>
</dbReference>
<keyword evidence="6" id="KW-0137">Centromere</keyword>
<dbReference type="InterPro" id="IPR015661">
    <property type="entry name" value="Bub1/Mad3"/>
</dbReference>
<feature type="region of interest" description="Disordered" evidence="8">
    <location>
        <begin position="642"/>
        <end position="669"/>
    </location>
</feature>
<keyword evidence="3 7" id="KW-0547">Nucleotide-binding</keyword>
<dbReference type="PANTHER" id="PTHR14030:SF4">
    <property type="entry name" value="BUB1 KINASE, ISOFORM A-RELATED"/>
    <property type="match status" value="1"/>
</dbReference>
<dbReference type="GO" id="GO:0007094">
    <property type="term" value="P:mitotic spindle assembly checkpoint signaling"/>
    <property type="evidence" value="ECO:0007669"/>
    <property type="project" value="InterPro"/>
</dbReference>
<feature type="binding site" evidence="7">
    <location>
        <position position="819"/>
    </location>
    <ligand>
        <name>ATP</name>
        <dbReference type="ChEBI" id="CHEBI:30616"/>
    </ligand>
</feature>
<dbReference type="FunFam" id="1.25.40.430:FF:000003">
    <property type="entry name" value="Checkpoint serine/threonine-protein kinase BUB1"/>
    <property type="match status" value="1"/>
</dbReference>
<dbReference type="InterPro" id="IPR008271">
    <property type="entry name" value="Ser/Thr_kinase_AS"/>
</dbReference>
<feature type="compositionally biased region" description="Low complexity" evidence="8">
    <location>
        <begin position="644"/>
        <end position="663"/>
    </location>
</feature>
<comment type="subcellular location">
    <subcellularLocation>
        <location evidence="1">Chromosome</location>
        <location evidence="1">Centromere</location>
        <location evidence="1">Kinetochore</location>
    </subcellularLocation>
</comment>
<evidence type="ECO:0000259" key="10">
    <source>
        <dbReference type="PROSITE" id="PS51489"/>
    </source>
</evidence>
<dbReference type="Pfam" id="PF00069">
    <property type="entry name" value="Pkinase"/>
    <property type="match status" value="1"/>
</dbReference>
<protein>
    <recommendedName>
        <fullName evidence="13">Mitotic checkpoint serine/threonine-protein kinase BUB1</fullName>
    </recommendedName>
</protein>
<keyword evidence="12" id="KW-1185">Reference proteome</keyword>
<evidence type="ECO:0000256" key="5">
    <source>
        <dbReference type="ARBA" id="ARBA00022840"/>
    </source>
</evidence>
<proteinExistence type="predicted"/>
<evidence type="ECO:0008006" key="13">
    <source>
        <dbReference type="Google" id="ProtNLM"/>
    </source>
</evidence>
<dbReference type="Pfam" id="PF08311">
    <property type="entry name" value="Mad3_BUB1_I"/>
    <property type="match status" value="1"/>
</dbReference>
<dbReference type="InterPro" id="IPR011009">
    <property type="entry name" value="Kinase-like_dom_sf"/>
</dbReference>
<dbReference type="GO" id="GO:0005634">
    <property type="term" value="C:nucleus"/>
    <property type="evidence" value="ECO:0007669"/>
    <property type="project" value="TreeGrafter"/>
</dbReference>
<evidence type="ECO:0000256" key="8">
    <source>
        <dbReference type="SAM" id="MobiDB-lite"/>
    </source>
</evidence>
<dbReference type="GO" id="GO:0004672">
    <property type="term" value="F:protein kinase activity"/>
    <property type="evidence" value="ECO:0007669"/>
    <property type="project" value="InterPro"/>
</dbReference>
<keyword evidence="5 7" id="KW-0067">ATP-binding</keyword>
<name>A0AA38MGN7_9CUCU</name>
<dbReference type="PROSITE" id="PS00108">
    <property type="entry name" value="PROTEIN_KINASE_ST"/>
    <property type="match status" value="1"/>
</dbReference>
<dbReference type="PROSITE" id="PS50011">
    <property type="entry name" value="PROTEIN_KINASE_DOM"/>
    <property type="match status" value="1"/>
</dbReference>
<dbReference type="InterPro" id="IPR013212">
    <property type="entry name" value="Mad3/Bub1_I"/>
</dbReference>
<keyword evidence="2" id="KW-0158">Chromosome</keyword>
<dbReference type="GO" id="GO:0005524">
    <property type="term" value="F:ATP binding"/>
    <property type="evidence" value="ECO:0007669"/>
    <property type="project" value="UniProtKB-UniRule"/>
</dbReference>
<dbReference type="Gene3D" id="1.10.510.10">
    <property type="entry name" value="Transferase(Phosphotransferase) domain 1"/>
    <property type="match status" value="1"/>
</dbReference>
<reference evidence="11" key="1">
    <citation type="journal article" date="2023" name="G3 (Bethesda)">
        <title>Whole genome assemblies of Zophobas morio and Tenebrio molitor.</title>
        <authorList>
            <person name="Kaur S."/>
            <person name="Stinson S.A."/>
            <person name="diCenzo G.C."/>
        </authorList>
    </citation>
    <scope>NUCLEOTIDE SEQUENCE</scope>
    <source>
        <strain evidence="11">QUZm001</strain>
    </source>
</reference>
<evidence type="ECO:0000256" key="4">
    <source>
        <dbReference type="ARBA" id="ARBA00022838"/>
    </source>
</evidence>
<evidence type="ECO:0000313" key="12">
    <source>
        <dbReference type="Proteomes" id="UP001168821"/>
    </source>
</evidence>
<dbReference type="InterPro" id="IPR017441">
    <property type="entry name" value="Protein_kinase_ATP_BS"/>
</dbReference>
<gene>
    <name evidence="11" type="ORF">Zmor_014677</name>
</gene>
<evidence type="ECO:0000256" key="1">
    <source>
        <dbReference type="ARBA" id="ARBA00004629"/>
    </source>
</evidence>
<dbReference type="SMART" id="SM00220">
    <property type="entry name" value="S_TKc"/>
    <property type="match status" value="1"/>
</dbReference>